<evidence type="ECO:0000313" key="4">
    <source>
        <dbReference type="Proteomes" id="UP000317344"/>
    </source>
</evidence>
<proteinExistence type="inferred from homology"/>
<gene>
    <name evidence="3" type="ORF">FO059_03610</name>
</gene>
<dbReference type="AlphaFoldDB" id="A0A516X1U3"/>
<feature type="region of interest" description="Disordered" evidence="2">
    <location>
        <begin position="1"/>
        <end position="40"/>
    </location>
</feature>
<keyword evidence="4" id="KW-1185">Reference proteome</keyword>
<dbReference type="Proteomes" id="UP000317344">
    <property type="component" value="Chromosome"/>
</dbReference>
<protein>
    <submittedName>
        <fullName evidence="3">Asp23/Gls24 family envelope stress response protein</fullName>
    </submittedName>
</protein>
<sequence length="152" mass="15723">MSPDCSGAGAVAEPRTTTEATHSAPADGTPADDGGPGSRGTLVIRDRVVSRIACAEVLAVDGVVRSSEGLDRVRGRGLPRALAVIDGAEAAVAVRIATRWPVSLPSLTESVQTRVADRIEELTGLHVRQVDVTVERIAPSVPAGEAIARRVT</sequence>
<evidence type="ECO:0000256" key="2">
    <source>
        <dbReference type="SAM" id="MobiDB-lite"/>
    </source>
</evidence>
<evidence type="ECO:0000313" key="3">
    <source>
        <dbReference type="EMBL" id="QDQ96591.1"/>
    </source>
</evidence>
<accession>A0A516X1U3</accession>
<dbReference type="InterPro" id="IPR005531">
    <property type="entry name" value="Asp23"/>
</dbReference>
<reference evidence="3 4" key="1">
    <citation type="submission" date="2019-07" db="EMBL/GenBank/DDBJ databases">
        <title>Tomitella cavernea sp. nov., an actinomycete isolated from soil.</title>
        <authorList>
            <person name="Cheng J."/>
        </authorList>
    </citation>
    <scope>NUCLEOTIDE SEQUENCE [LARGE SCALE GENOMIC DNA]</scope>
    <source>
        <strain evidence="3 4">HY188</strain>
    </source>
</reference>
<dbReference type="KEGG" id="toy:FO059_03610"/>
<dbReference type="EMBL" id="CP041765">
    <property type="protein sequence ID" value="QDQ96591.1"/>
    <property type="molecule type" value="Genomic_DNA"/>
</dbReference>
<feature type="compositionally biased region" description="Low complexity" evidence="2">
    <location>
        <begin position="24"/>
        <end position="33"/>
    </location>
</feature>
<reference evidence="3 4" key="2">
    <citation type="submission" date="2019-07" db="EMBL/GenBank/DDBJ databases">
        <authorList>
            <person name="Huang Y."/>
        </authorList>
    </citation>
    <scope>NUCLEOTIDE SEQUENCE [LARGE SCALE GENOMIC DNA]</scope>
    <source>
        <strain evidence="3 4">HY188</strain>
    </source>
</reference>
<dbReference type="OrthoDB" id="3383679at2"/>
<organism evidence="3 4">
    <name type="scientific">Tomitella fengzijianii</name>
    <dbReference type="NCBI Taxonomy" id="2597660"/>
    <lineage>
        <taxon>Bacteria</taxon>
        <taxon>Bacillati</taxon>
        <taxon>Actinomycetota</taxon>
        <taxon>Actinomycetes</taxon>
        <taxon>Mycobacteriales</taxon>
        <taxon>Tomitella</taxon>
    </lineage>
</organism>
<comment type="similarity">
    <text evidence="1">Belongs to the asp23 family.</text>
</comment>
<evidence type="ECO:0000256" key="1">
    <source>
        <dbReference type="ARBA" id="ARBA00005721"/>
    </source>
</evidence>
<dbReference type="Pfam" id="PF03780">
    <property type="entry name" value="Asp23"/>
    <property type="match status" value="1"/>
</dbReference>
<name>A0A516X1U3_9ACTN</name>